<gene>
    <name evidence="2" type="ORF">A9Q68_10285</name>
</gene>
<sequence>MIYFIADTHFYHENVIEFCNRPFINADDMNRKLISNWNQVVTENDEVYILGDFLFRGNAKQANEILKSLKGKKFLVKGNHEHYLDSPDFDKRLFEWVKDYHTLNYHKIKFVLFHYPILEWEGYFHDSIHLYGHVHNNRTDYFKDILGGRAINVGADMINFTPISIEQILDLVGE</sequence>
<dbReference type="EMBL" id="LZDD01000005">
    <property type="protein sequence ID" value="OJF71101.1"/>
    <property type="molecule type" value="Genomic_DNA"/>
</dbReference>
<evidence type="ECO:0000313" key="2">
    <source>
        <dbReference type="EMBL" id="OJF71101.1"/>
    </source>
</evidence>
<feature type="domain" description="Calcineurin-like phosphoesterase" evidence="1">
    <location>
        <begin position="2"/>
        <end position="97"/>
    </location>
</feature>
<evidence type="ECO:0000259" key="1">
    <source>
        <dbReference type="Pfam" id="PF00149"/>
    </source>
</evidence>
<dbReference type="OrthoDB" id="5380073at2"/>
<dbReference type="Pfam" id="PF00149">
    <property type="entry name" value="Metallophos"/>
    <property type="match status" value="1"/>
</dbReference>
<dbReference type="InterPro" id="IPR029052">
    <property type="entry name" value="Metallo-depent_PP-like"/>
</dbReference>
<comment type="caution">
    <text evidence="2">The sequence shown here is derived from an EMBL/GenBank/DDBJ whole genome shotgun (WGS) entry which is preliminary data.</text>
</comment>
<evidence type="ECO:0000313" key="3">
    <source>
        <dbReference type="Proteomes" id="UP000182015"/>
    </source>
</evidence>
<dbReference type="Gene3D" id="3.60.21.10">
    <property type="match status" value="1"/>
</dbReference>
<dbReference type="Proteomes" id="UP000182015">
    <property type="component" value="Unassembled WGS sequence"/>
</dbReference>
<dbReference type="GO" id="GO:0016787">
    <property type="term" value="F:hydrolase activity"/>
    <property type="evidence" value="ECO:0007669"/>
    <property type="project" value="UniProtKB-KW"/>
</dbReference>
<accession>A0A1L8MK67</accession>
<keyword evidence="3" id="KW-1185">Reference proteome</keyword>
<protein>
    <submittedName>
        <fullName evidence="2">Hydrolase</fullName>
    </submittedName>
</protein>
<organism evidence="2 3">
    <name type="scientific">Streptococcus bovimastitidis</name>
    <dbReference type="NCBI Taxonomy" id="1856638"/>
    <lineage>
        <taxon>Bacteria</taxon>
        <taxon>Bacillati</taxon>
        <taxon>Bacillota</taxon>
        <taxon>Bacilli</taxon>
        <taxon>Lactobacillales</taxon>
        <taxon>Streptococcaceae</taxon>
        <taxon>Streptococcus</taxon>
    </lineage>
</organism>
<dbReference type="InterPro" id="IPR004843">
    <property type="entry name" value="Calcineurin-like_PHP"/>
</dbReference>
<proteinExistence type="predicted"/>
<dbReference type="SUPFAM" id="SSF56300">
    <property type="entry name" value="Metallo-dependent phosphatases"/>
    <property type="match status" value="1"/>
</dbReference>
<dbReference type="STRING" id="1856638.A9Q68_10285"/>
<dbReference type="AlphaFoldDB" id="A0A1L8MK67"/>
<reference evidence="3" key="1">
    <citation type="submission" date="2016-06" db="EMBL/GenBank/DDBJ databases">
        <authorList>
            <person name="de Vries S.P.W."/>
            <person name="Hadjirin N.F."/>
            <person name="Lay E.M."/>
            <person name="Zadoks R.N."/>
            <person name="Peacock S.J."/>
            <person name="Parkhill J."/>
            <person name="Grant A.J."/>
            <person name="Mcdougall S."/>
            <person name="Holmes M.A."/>
        </authorList>
    </citation>
    <scope>NUCLEOTIDE SEQUENCE [LARGE SCALE GENOMIC DNA]</scope>
    <source>
        <strain evidence="3">NZ1587</strain>
    </source>
</reference>
<dbReference type="RefSeq" id="WP_071794633.1">
    <property type="nucleotide sequence ID" value="NZ_LZDD01000005.1"/>
</dbReference>
<keyword evidence="2" id="KW-0378">Hydrolase</keyword>
<name>A0A1L8MK67_9STRE</name>